<dbReference type="Proteomes" id="UP000290649">
    <property type="component" value="Unassembled WGS sequence"/>
</dbReference>
<evidence type="ECO:0000259" key="1">
    <source>
        <dbReference type="Pfam" id="PF00085"/>
    </source>
</evidence>
<comment type="caution">
    <text evidence="2">The sequence shown here is derived from an EMBL/GenBank/DDBJ whole genome shotgun (WGS) entry which is preliminary data.</text>
</comment>
<dbReference type="SUPFAM" id="SSF52833">
    <property type="entry name" value="Thioredoxin-like"/>
    <property type="match status" value="1"/>
</dbReference>
<organism evidence="2 3">
    <name type="scientific">Anaerobacillus alkaliphilus</name>
    <dbReference type="NCBI Taxonomy" id="1548597"/>
    <lineage>
        <taxon>Bacteria</taxon>
        <taxon>Bacillati</taxon>
        <taxon>Bacillota</taxon>
        <taxon>Bacilli</taxon>
        <taxon>Bacillales</taxon>
        <taxon>Bacillaceae</taxon>
        <taxon>Anaerobacillus</taxon>
    </lineage>
</organism>
<protein>
    <submittedName>
        <fullName evidence="2">Thioredoxin</fullName>
    </submittedName>
</protein>
<dbReference type="OrthoDB" id="5784238at2"/>
<evidence type="ECO:0000313" key="3">
    <source>
        <dbReference type="Proteomes" id="UP000290649"/>
    </source>
</evidence>
<gene>
    <name evidence="2" type="ORF">DS745_15350</name>
</gene>
<reference evidence="2 3" key="1">
    <citation type="journal article" date="2019" name="Int. J. Syst. Evol. Microbiol.">
        <title>Anaerobacillus alkaliphilus sp. nov., a novel alkaliphilic and moderately halophilic bacterium.</title>
        <authorList>
            <person name="Borsodi A.K."/>
            <person name="Aszalos J.M."/>
            <person name="Bihari P."/>
            <person name="Nagy I."/>
            <person name="Schumann P."/>
            <person name="Sproer C."/>
            <person name="Kovacs A.L."/>
            <person name="Boka K."/>
            <person name="Dobosy P."/>
            <person name="Ovari M."/>
            <person name="Szili-Kovacs T."/>
            <person name="Toth E."/>
        </authorList>
    </citation>
    <scope>NUCLEOTIDE SEQUENCE [LARGE SCALE GENOMIC DNA]</scope>
    <source>
        <strain evidence="2 3">B16-10</strain>
    </source>
</reference>
<dbReference type="InterPro" id="IPR036249">
    <property type="entry name" value="Thioredoxin-like_sf"/>
</dbReference>
<dbReference type="AlphaFoldDB" id="A0A4V1LFX1"/>
<dbReference type="Gene3D" id="3.40.30.10">
    <property type="entry name" value="Glutaredoxin"/>
    <property type="match status" value="1"/>
</dbReference>
<dbReference type="Pfam" id="PF00085">
    <property type="entry name" value="Thioredoxin"/>
    <property type="match status" value="1"/>
</dbReference>
<name>A0A4V1LFX1_9BACI</name>
<keyword evidence="3" id="KW-1185">Reference proteome</keyword>
<accession>A0A4V1LFX1</accession>
<feature type="domain" description="Thioredoxin" evidence="1">
    <location>
        <begin position="5"/>
        <end position="97"/>
    </location>
</feature>
<proteinExistence type="predicted"/>
<dbReference type="InterPro" id="IPR013766">
    <property type="entry name" value="Thioredoxin_domain"/>
</dbReference>
<dbReference type="CDD" id="cd02947">
    <property type="entry name" value="TRX_family"/>
    <property type="match status" value="1"/>
</dbReference>
<dbReference type="EMBL" id="QOUX01000046">
    <property type="protein sequence ID" value="RXI97744.1"/>
    <property type="molecule type" value="Genomic_DNA"/>
</dbReference>
<dbReference type="RefSeq" id="WP_129079109.1">
    <property type="nucleotide sequence ID" value="NZ_QOUX01000046.1"/>
</dbReference>
<sequence length="113" mass="13262">MVEVTEKMVEWHLLNKKQNIKIYFCYTPLCGTCKLAKKMIESWNEVNQDTTIYSINLNINRKLAMDWKIKSVPYIAVFVNGMKAHEFYAFHSIENIHRQLAPFVRHAGIIDEG</sequence>
<evidence type="ECO:0000313" key="2">
    <source>
        <dbReference type="EMBL" id="RXI97744.1"/>
    </source>
</evidence>